<name>A0A9P6T6D6_9BASI</name>
<dbReference type="AlphaFoldDB" id="A0A9P6T6D6"/>
<feature type="compositionally biased region" description="Basic and acidic residues" evidence="1">
    <location>
        <begin position="331"/>
        <end position="341"/>
    </location>
</feature>
<accession>A0A9P6T6D6</accession>
<dbReference type="EMBL" id="MU167413">
    <property type="protein sequence ID" value="KAG0140902.1"/>
    <property type="molecule type" value="Genomic_DNA"/>
</dbReference>
<dbReference type="OrthoDB" id="9994419at2759"/>
<keyword evidence="3" id="KW-1185">Reference proteome</keyword>
<dbReference type="Gene3D" id="3.80.10.10">
    <property type="entry name" value="Ribonuclease Inhibitor"/>
    <property type="match status" value="1"/>
</dbReference>
<comment type="caution">
    <text evidence="2">The sequence shown here is derived from an EMBL/GenBank/DDBJ whole genome shotgun (WGS) entry which is preliminary data.</text>
</comment>
<dbReference type="SUPFAM" id="SSF52047">
    <property type="entry name" value="RNI-like"/>
    <property type="match status" value="1"/>
</dbReference>
<evidence type="ECO:0000256" key="1">
    <source>
        <dbReference type="SAM" id="MobiDB-lite"/>
    </source>
</evidence>
<dbReference type="Proteomes" id="UP000886653">
    <property type="component" value="Unassembled WGS sequence"/>
</dbReference>
<sequence>MIKQLPDEIIRLICLQIEMESKSYHPKLLIDPYIQSSNLNPFIQSQITLKTLALVSKAWYTEARKSLWSIGVKFGLPNSFEKVVKLVDPIGTFFDGTIEPSWITESSPTASRYSSPLRTGSPKSILTSQSPFEFKKNRRSISLKRESGNYVIESRLIDYDENQDNEEVGRGRLNKVNDHHHLNQVERSISPIRDEIWIQSLSKAFQSTSPTNSTSSTEEFIFDHQIDDILNPGPYITSLSFSKFRSHGMRRSIGESQQIRFVTDERLLRLLKSTRSRYENAEIIRKGNLKSVGFSEYMDSAISKEVLDEMFLRGGVEVQHEIKDDDDDDENRGRDRGRKELFINSSPISRHATHHHTLPAIVKDKSQGYNPILTSDSLFTNKFQGLKLYPQMNENKITRYEKRLESNLINETPIEAIDFCGCISSKFIKAIKEFILDHSLNHLIIRNKGIQFPWLNRLGLSHVNLLNDLELSSFLSGFPNLTHLDLSHTKSGTKVLKTLKALKKTKGSSLNKYKSLNLSKCKGFNEINLIDFFVDDNIDQEGEESKDFLNELEELSLFGDINFFTPILIQDIPKLIKSFNSNHNTLITLDLSSIKLNDILLKSFPNLPNLIQLGLSNIHDISLKSIKSLILNQLKNLEILDLTNSCSSNRIFRNYKSVLSSGTLHTELINPSTNIENGKRLSKLRVIELDCNTLINLSGGINNWKVNYGNGNRGWYVDLSITIKIEETQNNFERVYKIDHQSQNNLNQFISSDQVIRHNEIGWMSHKLEILDGTGFLGRQDGLYAFHAFAHNST</sequence>
<proteinExistence type="predicted"/>
<feature type="region of interest" description="Disordered" evidence="1">
    <location>
        <begin position="322"/>
        <end position="355"/>
    </location>
</feature>
<gene>
    <name evidence="2" type="ORF">CROQUDRAFT_99478</name>
</gene>
<organism evidence="2 3">
    <name type="scientific">Cronartium quercuum f. sp. fusiforme G11</name>
    <dbReference type="NCBI Taxonomy" id="708437"/>
    <lineage>
        <taxon>Eukaryota</taxon>
        <taxon>Fungi</taxon>
        <taxon>Dikarya</taxon>
        <taxon>Basidiomycota</taxon>
        <taxon>Pucciniomycotina</taxon>
        <taxon>Pucciniomycetes</taxon>
        <taxon>Pucciniales</taxon>
        <taxon>Coleosporiaceae</taxon>
        <taxon>Cronartium</taxon>
    </lineage>
</organism>
<dbReference type="InterPro" id="IPR032675">
    <property type="entry name" value="LRR_dom_sf"/>
</dbReference>
<reference evidence="2" key="1">
    <citation type="submission" date="2013-11" db="EMBL/GenBank/DDBJ databases">
        <title>Genome sequence of the fusiform rust pathogen reveals effectors for host alternation and coevolution with pine.</title>
        <authorList>
            <consortium name="DOE Joint Genome Institute"/>
            <person name="Smith K."/>
            <person name="Pendleton A."/>
            <person name="Kubisiak T."/>
            <person name="Anderson C."/>
            <person name="Salamov A."/>
            <person name="Aerts A."/>
            <person name="Riley R."/>
            <person name="Clum A."/>
            <person name="Lindquist E."/>
            <person name="Ence D."/>
            <person name="Campbell M."/>
            <person name="Kronenberg Z."/>
            <person name="Feau N."/>
            <person name="Dhillon B."/>
            <person name="Hamelin R."/>
            <person name="Burleigh J."/>
            <person name="Smith J."/>
            <person name="Yandell M."/>
            <person name="Nelson C."/>
            <person name="Grigoriev I."/>
            <person name="Davis J."/>
        </authorList>
    </citation>
    <scope>NUCLEOTIDE SEQUENCE</scope>
    <source>
        <strain evidence="2">G11</strain>
    </source>
</reference>
<evidence type="ECO:0000313" key="3">
    <source>
        <dbReference type="Proteomes" id="UP000886653"/>
    </source>
</evidence>
<evidence type="ECO:0000313" key="2">
    <source>
        <dbReference type="EMBL" id="KAG0140902.1"/>
    </source>
</evidence>
<protein>
    <submittedName>
        <fullName evidence="2">Uncharacterized protein</fullName>
    </submittedName>
</protein>